<dbReference type="InterPro" id="IPR029063">
    <property type="entry name" value="SAM-dependent_MTases_sf"/>
</dbReference>
<accession>D5BPT7</accession>
<dbReference type="OrthoDB" id="5679686at2"/>
<dbReference type="AlphaFoldDB" id="D5BPT7"/>
<dbReference type="NCBIfam" id="TIGR01444">
    <property type="entry name" value="fkbM_fam"/>
    <property type="match status" value="1"/>
</dbReference>
<dbReference type="PANTHER" id="PTHR34203">
    <property type="entry name" value="METHYLTRANSFERASE, FKBM FAMILY PROTEIN"/>
    <property type="match status" value="1"/>
</dbReference>
<keyword evidence="2" id="KW-0489">Methyltransferase</keyword>
<evidence type="ECO:0000313" key="2">
    <source>
        <dbReference type="EMBL" id="ADE40589.1"/>
    </source>
</evidence>
<dbReference type="Gene3D" id="3.40.50.150">
    <property type="entry name" value="Vaccinia Virus protein VP39"/>
    <property type="match status" value="1"/>
</dbReference>
<evidence type="ECO:0000313" key="3">
    <source>
        <dbReference type="Proteomes" id="UP000007460"/>
    </source>
</evidence>
<dbReference type="GO" id="GO:0008168">
    <property type="term" value="F:methyltransferase activity"/>
    <property type="evidence" value="ECO:0007669"/>
    <property type="project" value="UniProtKB-KW"/>
</dbReference>
<feature type="domain" description="Methyltransferase FkbM" evidence="1">
    <location>
        <begin position="81"/>
        <end position="237"/>
    </location>
</feature>
<dbReference type="HOGENOM" id="CLU_966030_0_0_5"/>
<gene>
    <name evidence="2" type="ordered locus">SAR116_2346</name>
</gene>
<organism evidence="2 3">
    <name type="scientific">Puniceispirillum marinum (strain IMCC1322)</name>
    <dbReference type="NCBI Taxonomy" id="488538"/>
    <lineage>
        <taxon>Bacteria</taxon>
        <taxon>Pseudomonadati</taxon>
        <taxon>Pseudomonadota</taxon>
        <taxon>Alphaproteobacteria</taxon>
        <taxon>Candidatus Puniceispirillales</taxon>
        <taxon>Candidatus Puniceispirillaceae</taxon>
        <taxon>Candidatus Puniceispirillum</taxon>
    </lineage>
</organism>
<reference evidence="2 3" key="1">
    <citation type="journal article" date="2010" name="J. Bacteriol.">
        <title>Complete genome sequence of "Candidatus Puniceispirillum marinum" IMCC1322, a representative of the SAR116 clade in the Alphaproteobacteria.</title>
        <authorList>
            <person name="Oh H.M."/>
            <person name="Kwon K.K."/>
            <person name="Kang I."/>
            <person name="Kang S.G."/>
            <person name="Lee J.H."/>
            <person name="Kim S.J."/>
            <person name="Cho J.C."/>
        </authorList>
    </citation>
    <scope>NUCLEOTIDE SEQUENCE [LARGE SCALE GENOMIC DNA]</scope>
    <source>
        <strain evidence="2 3">IMCC1322</strain>
    </source>
</reference>
<dbReference type="Proteomes" id="UP000007460">
    <property type="component" value="Chromosome"/>
</dbReference>
<dbReference type="PANTHER" id="PTHR34203:SF15">
    <property type="entry name" value="SLL1173 PROTEIN"/>
    <property type="match status" value="1"/>
</dbReference>
<dbReference type="InterPro" id="IPR006342">
    <property type="entry name" value="FkbM_mtfrase"/>
</dbReference>
<keyword evidence="3" id="KW-1185">Reference proteome</keyword>
<dbReference type="RefSeq" id="WP_013047216.1">
    <property type="nucleotide sequence ID" value="NC_014010.1"/>
</dbReference>
<protein>
    <submittedName>
        <fullName evidence="2">SAM-dependent methyltransferase</fullName>
    </submittedName>
</protein>
<dbReference type="eggNOG" id="COG2520">
    <property type="taxonomic scope" value="Bacteria"/>
</dbReference>
<dbReference type="GO" id="GO:0032259">
    <property type="term" value="P:methylation"/>
    <property type="evidence" value="ECO:0007669"/>
    <property type="project" value="UniProtKB-KW"/>
</dbReference>
<evidence type="ECO:0000259" key="1">
    <source>
        <dbReference type="Pfam" id="PF05050"/>
    </source>
</evidence>
<proteinExistence type="predicted"/>
<dbReference type="Pfam" id="PF05050">
    <property type="entry name" value="Methyltransf_21"/>
    <property type="match status" value="1"/>
</dbReference>
<sequence>MKNIVFRGKNFFLPFRPILNNFNHRIAKENIKSFPQMAIFSFDHIGLLINLDGRYEHDALDLIKDYILTSGCIDPTSCALDIGANIGNHALFFAEYFKHVFAFEPNPIAHKLLEINAISRNITPLNYGLSNKNCKMAFRVNASNIGGSKILENNSDVSDGKVIDVDVRRLDDLIELADVNISLIKIDVEGHELSVLKGAKGIIERDDPIILFEQGIDEISEGSSAVIDFVRSHGYRLLAIENRFYIGEKFSLRLLSLLLKTVFGYQKILVDKAYFEKKHYEMIVAIKQ</sequence>
<name>D5BPT7_PUNMI</name>
<keyword evidence="2" id="KW-0808">Transferase</keyword>
<dbReference type="EMBL" id="CP001751">
    <property type="protein sequence ID" value="ADE40589.1"/>
    <property type="molecule type" value="Genomic_DNA"/>
</dbReference>
<dbReference type="SUPFAM" id="SSF53335">
    <property type="entry name" value="S-adenosyl-L-methionine-dependent methyltransferases"/>
    <property type="match status" value="1"/>
</dbReference>
<dbReference type="InterPro" id="IPR052514">
    <property type="entry name" value="SAM-dependent_MTase"/>
</dbReference>
<dbReference type="KEGG" id="apb:SAR116_2346"/>
<dbReference type="STRING" id="488538.SAR116_2346"/>